<dbReference type="SUPFAM" id="SSF56801">
    <property type="entry name" value="Acetyl-CoA synthetase-like"/>
    <property type="match status" value="1"/>
</dbReference>
<organism evidence="3 4">
    <name type="scientific">Streptomyces inusitatus</name>
    <dbReference type="NCBI Taxonomy" id="68221"/>
    <lineage>
        <taxon>Bacteria</taxon>
        <taxon>Bacillati</taxon>
        <taxon>Actinomycetota</taxon>
        <taxon>Actinomycetes</taxon>
        <taxon>Kitasatosporales</taxon>
        <taxon>Streptomycetaceae</taxon>
        <taxon>Streptomyces</taxon>
    </lineage>
</organism>
<evidence type="ECO:0000313" key="3">
    <source>
        <dbReference type="EMBL" id="GGZ39241.1"/>
    </source>
</evidence>
<dbReference type="CDD" id="cd05936">
    <property type="entry name" value="FC-FACS_FadD_like"/>
    <property type="match status" value="1"/>
</dbReference>
<keyword evidence="4" id="KW-1185">Reference proteome</keyword>
<name>A0A918QBL0_9ACTN</name>
<accession>A0A918QBL0</accession>
<dbReference type="InterPro" id="IPR045851">
    <property type="entry name" value="AMP-bd_C_sf"/>
</dbReference>
<dbReference type="PROSITE" id="PS00455">
    <property type="entry name" value="AMP_BINDING"/>
    <property type="match status" value="1"/>
</dbReference>
<proteinExistence type="predicted"/>
<dbReference type="InterPro" id="IPR042099">
    <property type="entry name" value="ANL_N_sf"/>
</dbReference>
<dbReference type="Proteomes" id="UP000630936">
    <property type="component" value="Unassembled WGS sequence"/>
</dbReference>
<evidence type="ECO:0000259" key="2">
    <source>
        <dbReference type="Pfam" id="PF13193"/>
    </source>
</evidence>
<dbReference type="InterPro" id="IPR050237">
    <property type="entry name" value="ATP-dep_AMP-bd_enzyme"/>
</dbReference>
<dbReference type="EMBL" id="BMWG01000011">
    <property type="protein sequence ID" value="GGZ39241.1"/>
    <property type="molecule type" value="Genomic_DNA"/>
</dbReference>
<protein>
    <submittedName>
        <fullName evidence="3">AMP-dependent synthetase</fullName>
    </submittedName>
</protein>
<dbReference type="PANTHER" id="PTHR43767:SF12">
    <property type="entry name" value="AMP-DEPENDENT SYNTHETASE AND LIGASE"/>
    <property type="match status" value="1"/>
</dbReference>
<evidence type="ECO:0000313" key="4">
    <source>
        <dbReference type="Proteomes" id="UP000630936"/>
    </source>
</evidence>
<dbReference type="Pfam" id="PF13193">
    <property type="entry name" value="AMP-binding_C"/>
    <property type="match status" value="1"/>
</dbReference>
<dbReference type="InterPro" id="IPR000873">
    <property type="entry name" value="AMP-dep_synth/lig_dom"/>
</dbReference>
<dbReference type="Pfam" id="PF00501">
    <property type="entry name" value="AMP-binding"/>
    <property type="match status" value="1"/>
</dbReference>
<feature type="domain" description="AMP-binding enzyme C-terminal" evidence="2">
    <location>
        <begin position="418"/>
        <end position="496"/>
    </location>
</feature>
<comment type="caution">
    <text evidence="3">The sequence shown here is derived from an EMBL/GenBank/DDBJ whole genome shotgun (WGS) entry which is preliminary data.</text>
</comment>
<dbReference type="Gene3D" id="3.30.300.30">
    <property type="match status" value="1"/>
</dbReference>
<dbReference type="InterPro" id="IPR020845">
    <property type="entry name" value="AMP-binding_CS"/>
</dbReference>
<sequence length="522" mass="55887">MTRPLAAVLADTAARRPDEPAVIWGSASLTYRLLWELARACAAELRRHGIRPGDRVAMLLPNAPLFPIVYYGALALGATVVPMDTQLRSDEIEFILADSGARALVCAETTVGEGAKTAGDGVTLFTIGVEHPDAVRLDSREPAPPAPGYFPSSPDDIAAVLYTSGTTGRPKGAMLTHRNIVTNIEVTAVSPFDVHPDDVLLCGLPLSHAFGQTCLMSVAFHIGAAVVLMPRFTAVTALELMDLYGCTVFMGVPTMYHALLEAVANGAPAPRLRRTYSGGSALAVPVLNRVQEMFGCPVYEGYGLTETSPCVAYNQPGSVTRPGTVGTPITGVEVGIARADLEDRIELLPAGDTGEVVVRGHNVMTGYLGLPEETAAVLVDGWFRSGDLGVLETDGCLRLVDRKKDIIIRGGYNVYPREIEEVLMRHPAVEQTAVIGIPDDLLGEEIYAVVIARPEFTKTPGLAADIVAWSRDRLAGYKHPRHVEFAETLPTGPSGKVLKRLLASRFHEADGQTSDHGRGKRL</sequence>
<gene>
    <name evidence="3" type="ORF">GCM10010387_36690</name>
</gene>
<dbReference type="Gene3D" id="3.40.50.12780">
    <property type="entry name" value="N-terminal domain of ligase-like"/>
    <property type="match status" value="1"/>
</dbReference>
<evidence type="ECO:0000259" key="1">
    <source>
        <dbReference type="Pfam" id="PF00501"/>
    </source>
</evidence>
<reference evidence="3" key="2">
    <citation type="submission" date="2020-09" db="EMBL/GenBank/DDBJ databases">
        <authorList>
            <person name="Sun Q."/>
            <person name="Ohkuma M."/>
        </authorList>
    </citation>
    <scope>NUCLEOTIDE SEQUENCE</scope>
    <source>
        <strain evidence="3">JCM 4988</strain>
    </source>
</reference>
<feature type="domain" description="AMP-dependent synthetase/ligase" evidence="1">
    <location>
        <begin position="10"/>
        <end position="368"/>
    </location>
</feature>
<dbReference type="RefSeq" id="WP_190124192.1">
    <property type="nucleotide sequence ID" value="NZ_BMWG01000011.1"/>
</dbReference>
<dbReference type="GO" id="GO:0016877">
    <property type="term" value="F:ligase activity, forming carbon-sulfur bonds"/>
    <property type="evidence" value="ECO:0007669"/>
    <property type="project" value="UniProtKB-ARBA"/>
</dbReference>
<dbReference type="AlphaFoldDB" id="A0A918QBL0"/>
<reference evidence="3" key="1">
    <citation type="journal article" date="2014" name="Int. J. Syst. Evol. Microbiol.">
        <title>Complete genome sequence of Corynebacterium casei LMG S-19264T (=DSM 44701T), isolated from a smear-ripened cheese.</title>
        <authorList>
            <consortium name="US DOE Joint Genome Institute (JGI-PGF)"/>
            <person name="Walter F."/>
            <person name="Albersmeier A."/>
            <person name="Kalinowski J."/>
            <person name="Ruckert C."/>
        </authorList>
    </citation>
    <scope>NUCLEOTIDE SEQUENCE</scope>
    <source>
        <strain evidence="3">JCM 4988</strain>
    </source>
</reference>
<dbReference type="PANTHER" id="PTHR43767">
    <property type="entry name" value="LONG-CHAIN-FATTY-ACID--COA LIGASE"/>
    <property type="match status" value="1"/>
</dbReference>
<dbReference type="InterPro" id="IPR025110">
    <property type="entry name" value="AMP-bd_C"/>
</dbReference>